<dbReference type="KEGG" id="acs:103278088"/>
<feature type="domain" description="C2H2-type" evidence="9">
    <location>
        <begin position="302"/>
        <end position="329"/>
    </location>
</feature>
<dbReference type="GO" id="GO:0006357">
    <property type="term" value="P:regulation of transcription by RNA polymerase II"/>
    <property type="evidence" value="ECO:0000318"/>
    <property type="project" value="GO_Central"/>
</dbReference>
<keyword evidence="3" id="KW-0479">Metal-binding</keyword>
<evidence type="ECO:0000256" key="3">
    <source>
        <dbReference type="ARBA" id="ARBA00022723"/>
    </source>
</evidence>
<dbReference type="eggNOG" id="KOG1721">
    <property type="taxonomic scope" value="Eukaryota"/>
</dbReference>
<keyword evidence="5 8" id="KW-0863">Zinc-finger</keyword>
<protein>
    <recommendedName>
        <fullName evidence="9">C2H2-type domain-containing protein</fullName>
    </recommendedName>
</protein>
<keyword evidence="7" id="KW-0539">Nucleus</keyword>
<dbReference type="Bgee" id="ENSACAG00000026740">
    <property type="expression patterns" value="Expressed in ovary and 9 other cell types or tissues"/>
</dbReference>
<dbReference type="SMART" id="SM00355">
    <property type="entry name" value="ZnF_C2H2"/>
    <property type="match status" value="6"/>
</dbReference>
<dbReference type="PANTHER" id="PTHR23235">
    <property type="entry name" value="KRUEPPEL-LIKE TRANSCRIPTION FACTOR"/>
    <property type="match status" value="1"/>
</dbReference>
<dbReference type="InterPro" id="IPR013087">
    <property type="entry name" value="Znf_C2H2_type"/>
</dbReference>
<evidence type="ECO:0000256" key="5">
    <source>
        <dbReference type="ARBA" id="ARBA00022771"/>
    </source>
</evidence>
<dbReference type="GeneTree" id="ENSGT01150000286944"/>
<reference evidence="10" key="2">
    <citation type="submission" date="2025-08" db="UniProtKB">
        <authorList>
            <consortium name="Ensembl"/>
        </authorList>
    </citation>
    <scope>IDENTIFICATION</scope>
</reference>
<dbReference type="Gene3D" id="3.30.160.60">
    <property type="entry name" value="Classic Zinc Finger"/>
    <property type="match status" value="6"/>
</dbReference>
<feature type="domain" description="C2H2-type" evidence="9">
    <location>
        <begin position="218"/>
        <end position="245"/>
    </location>
</feature>
<evidence type="ECO:0000256" key="8">
    <source>
        <dbReference type="PROSITE-ProRule" id="PRU00042"/>
    </source>
</evidence>
<comment type="subcellular location">
    <subcellularLocation>
        <location evidence="1">Nucleus</location>
    </subcellularLocation>
</comment>
<dbReference type="Ensembl" id="ENSACAT00000025421.2">
    <property type="protein sequence ID" value="ENSACAP00000021262.2"/>
    <property type="gene ID" value="ENSACAG00000026740.2"/>
</dbReference>
<evidence type="ECO:0000259" key="9">
    <source>
        <dbReference type="PROSITE" id="PS50157"/>
    </source>
</evidence>
<dbReference type="FunFam" id="3.30.160.60:FF:002343">
    <property type="entry name" value="Zinc finger protein 33A"/>
    <property type="match status" value="1"/>
</dbReference>
<dbReference type="GO" id="GO:0008270">
    <property type="term" value="F:zinc ion binding"/>
    <property type="evidence" value="ECO:0007669"/>
    <property type="project" value="UniProtKB-KW"/>
</dbReference>
<dbReference type="AlphaFoldDB" id="G1KYX8"/>
<reference evidence="10 11" key="1">
    <citation type="submission" date="2009-12" db="EMBL/GenBank/DDBJ databases">
        <title>The Genome Sequence of Anolis carolinensis (Green Anole Lizard).</title>
        <authorList>
            <consortium name="The Genome Sequencing Platform"/>
            <person name="Di Palma F."/>
            <person name="Alfoldi J."/>
            <person name="Heiman D."/>
            <person name="Young S."/>
            <person name="Grabherr M."/>
            <person name="Johnson J."/>
            <person name="Lander E.S."/>
            <person name="Lindblad-Toh K."/>
        </authorList>
    </citation>
    <scope>NUCLEOTIDE SEQUENCE [LARGE SCALE GENOMIC DNA]</scope>
    <source>
        <strain evidence="10 11">JBL SC #1</strain>
    </source>
</reference>
<accession>G1KYX8</accession>
<dbReference type="FunFam" id="3.30.160.60:FF:000358">
    <property type="entry name" value="zinc finger protein 24"/>
    <property type="match status" value="1"/>
</dbReference>
<keyword evidence="4" id="KW-0677">Repeat</keyword>
<name>G1KYX8_ANOCA</name>
<dbReference type="PANTHER" id="PTHR23235:SF142">
    <property type="entry name" value="ZINC FINGER PROTEIN 384"/>
    <property type="match status" value="1"/>
</dbReference>
<dbReference type="GO" id="GO:0005634">
    <property type="term" value="C:nucleus"/>
    <property type="evidence" value="ECO:0000318"/>
    <property type="project" value="GO_Central"/>
</dbReference>
<feature type="domain" description="C2H2-type" evidence="9">
    <location>
        <begin position="246"/>
        <end position="273"/>
    </location>
</feature>
<dbReference type="FunFam" id="3.30.160.60:FF:001498">
    <property type="entry name" value="Zinc finger protein 404"/>
    <property type="match status" value="1"/>
</dbReference>
<dbReference type="FunFam" id="3.30.160.60:FF:000065">
    <property type="entry name" value="B-cell CLL/lymphoma 6, member B"/>
    <property type="match status" value="1"/>
</dbReference>
<dbReference type="Proteomes" id="UP000001646">
    <property type="component" value="Chromosome 2"/>
</dbReference>
<dbReference type="GO" id="GO:0000978">
    <property type="term" value="F:RNA polymerase II cis-regulatory region sequence-specific DNA binding"/>
    <property type="evidence" value="ECO:0000318"/>
    <property type="project" value="GO_Central"/>
</dbReference>
<reference evidence="10" key="3">
    <citation type="submission" date="2025-09" db="UniProtKB">
        <authorList>
            <consortium name="Ensembl"/>
        </authorList>
    </citation>
    <scope>IDENTIFICATION</scope>
</reference>
<keyword evidence="6" id="KW-0862">Zinc</keyword>
<evidence type="ECO:0000256" key="1">
    <source>
        <dbReference type="ARBA" id="ARBA00004123"/>
    </source>
</evidence>
<dbReference type="SUPFAM" id="SSF57667">
    <property type="entry name" value="beta-beta-alpha zinc fingers"/>
    <property type="match status" value="4"/>
</dbReference>
<evidence type="ECO:0000256" key="6">
    <source>
        <dbReference type="ARBA" id="ARBA00022833"/>
    </source>
</evidence>
<proteinExistence type="inferred from homology"/>
<dbReference type="OrthoDB" id="6077919at2759"/>
<feature type="domain" description="C2H2-type" evidence="9">
    <location>
        <begin position="189"/>
        <end position="217"/>
    </location>
</feature>
<sequence>MHWEVMPENISCLGGFVIPKPEAVPQMEQGEILFIPDAEECEAFPSNMPDDKGLLNIKENCHEESPEPEEMYSMSLEISQGKASLVAEIHEQGCAPDGQHRKNPTETWEEATERAVSHLALKDSPRHTRASRFLHSKGGRWYRCKAGLVTNQVLHSGVTPYDCHVCGKHFQKKTCLAKHQRIHVWPKMFPCSDCGESFDWREELVRHRVGSHGGQKRHKCPQCGKCFSQRESLIRHEKIHTGKKPYECPECGKKFCRRDSLVRHQKIHTGEKPYDCHDCGKSFNQKEILLRHQRTHTGEKPFKCHECGESFAQKSILQRHERIHMEQKSLLVL</sequence>
<evidence type="ECO:0000256" key="7">
    <source>
        <dbReference type="ARBA" id="ARBA00023242"/>
    </source>
</evidence>
<comment type="similarity">
    <text evidence="2">Belongs to the krueppel C2H2-type zinc-finger protein family.</text>
</comment>
<dbReference type="InterPro" id="IPR036236">
    <property type="entry name" value="Znf_C2H2_sf"/>
</dbReference>
<dbReference type="GO" id="GO:0000981">
    <property type="term" value="F:DNA-binding transcription factor activity, RNA polymerase II-specific"/>
    <property type="evidence" value="ECO:0000318"/>
    <property type="project" value="GO_Central"/>
</dbReference>
<dbReference type="Pfam" id="PF00096">
    <property type="entry name" value="zf-C2H2"/>
    <property type="match status" value="5"/>
</dbReference>
<dbReference type="HOGENOM" id="CLU_002678_49_3_1"/>
<evidence type="ECO:0000313" key="10">
    <source>
        <dbReference type="Ensembl" id="ENSACAP00000021262.2"/>
    </source>
</evidence>
<evidence type="ECO:0000256" key="2">
    <source>
        <dbReference type="ARBA" id="ARBA00006991"/>
    </source>
</evidence>
<feature type="domain" description="C2H2-type" evidence="9">
    <location>
        <begin position="274"/>
        <end position="301"/>
    </location>
</feature>
<evidence type="ECO:0000256" key="4">
    <source>
        <dbReference type="ARBA" id="ARBA00022737"/>
    </source>
</evidence>
<dbReference type="InParanoid" id="G1KYX8"/>
<feature type="domain" description="C2H2-type" evidence="9">
    <location>
        <begin position="161"/>
        <end position="188"/>
    </location>
</feature>
<keyword evidence="11" id="KW-1185">Reference proteome</keyword>
<evidence type="ECO:0000313" key="11">
    <source>
        <dbReference type="Proteomes" id="UP000001646"/>
    </source>
</evidence>
<organism evidence="10 11">
    <name type="scientific">Anolis carolinensis</name>
    <name type="common">Green anole</name>
    <name type="synonym">American chameleon</name>
    <dbReference type="NCBI Taxonomy" id="28377"/>
    <lineage>
        <taxon>Eukaryota</taxon>
        <taxon>Metazoa</taxon>
        <taxon>Chordata</taxon>
        <taxon>Craniata</taxon>
        <taxon>Vertebrata</taxon>
        <taxon>Euteleostomi</taxon>
        <taxon>Lepidosauria</taxon>
        <taxon>Squamata</taxon>
        <taxon>Bifurcata</taxon>
        <taxon>Unidentata</taxon>
        <taxon>Episquamata</taxon>
        <taxon>Toxicofera</taxon>
        <taxon>Iguania</taxon>
        <taxon>Dactyloidae</taxon>
        <taxon>Anolis</taxon>
    </lineage>
</organism>
<dbReference type="FunFam" id="3.30.160.60:FF:002061">
    <property type="entry name" value="Uncharacterized protein"/>
    <property type="match status" value="1"/>
</dbReference>
<dbReference type="PROSITE" id="PS50157">
    <property type="entry name" value="ZINC_FINGER_C2H2_2"/>
    <property type="match status" value="6"/>
</dbReference>
<dbReference type="PROSITE" id="PS00028">
    <property type="entry name" value="ZINC_FINGER_C2H2_1"/>
    <property type="match status" value="6"/>
</dbReference>